<proteinExistence type="predicted"/>
<dbReference type="RefSeq" id="WP_322540276.1">
    <property type="nucleotide sequence ID" value="NZ_JAOBTW010000025.1"/>
</dbReference>
<evidence type="ECO:0008006" key="4">
    <source>
        <dbReference type="Google" id="ProtNLM"/>
    </source>
</evidence>
<keyword evidence="1" id="KW-1133">Transmembrane helix</keyword>
<sequence length="259" mass="28812">MTDRKQTVEDWGNMVLSLVERTLKILRGLPHHRLALITVGVGAAVFSGPVWEPYLRALAKKYLGIDVDLPTDPAWGAGLIALGLIYHGWMTWVASRETVAAKTRDVQIEDRIRAHDAPIFTAFMDQAPEAGFRHAMSNIVNDHSYTSVQSTIFVGTFYFLDTTTNEFNDDDMRAKASVLQASLDTLTDFTAEQFQVHGPVANGMLRFCMAPHWNIDRGGNPSHQDDLAYAALTRQLTSLVAAVLAAYDDLIRTGHRRLL</sequence>
<accession>A0ABU5LV77</accession>
<evidence type="ECO:0000313" key="2">
    <source>
        <dbReference type="EMBL" id="MDZ7283831.1"/>
    </source>
</evidence>
<keyword evidence="3" id="KW-1185">Reference proteome</keyword>
<keyword evidence="1" id="KW-0812">Transmembrane</keyword>
<evidence type="ECO:0000313" key="3">
    <source>
        <dbReference type="Proteomes" id="UP001292182"/>
    </source>
</evidence>
<gene>
    <name evidence="2" type="ORF">N4G62_17520</name>
</gene>
<evidence type="ECO:0000256" key="1">
    <source>
        <dbReference type="SAM" id="Phobius"/>
    </source>
</evidence>
<comment type="caution">
    <text evidence="2">The sequence shown here is derived from an EMBL/GenBank/DDBJ whole genome shotgun (WGS) entry which is preliminary data.</text>
</comment>
<protein>
    <recommendedName>
        <fullName evidence="4">DUF3137 domain-containing protein</fullName>
    </recommendedName>
</protein>
<dbReference type="EMBL" id="JAOBTW010000025">
    <property type="protein sequence ID" value="MDZ7283831.1"/>
    <property type="molecule type" value="Genomic_DNA"/>
</dbReference>
<reference evidence="3" key="1">
    <citation type="submission" date="2023-07" db="EMBL/GenBank/DDBJ databases">
        <title>Whole genome sequence analysis of rice epiphytic Sphingomonas sanguinis OsEp_Plm_15B2.</title>
        <authorList>
            <person name="Sahu K.P."/>
            <person name="Asharani P."/>
            <person name="Reddy B."/>
            <person name="Kumar A."/>
        </authorList>
    </citation>
    <scope>NUCLEOTIDE SEQUENCE [LARGE SCALE GENOMIC DNA]</scope>
    <source>
        <strain evidence="3">OsEp_Plm_15B2</strain>
    </source>
</reference>
<keyword evidence="1" id="KW-0472">Membrane</keyword>
<organism evidence="2 3">
    <name type="scientific">Sphingomonas sanguinis</name>
    <dbReference type="NCBI Taxonomy" id="33051"/>
    <lineage>
        <taxon>Bacteria</taxon>
        <taxon>Pseudomonadati</taxon>
        <taxon>Pseudomonadota</taxon>
        <taxon>Alphaproteobacteria</taxon>
        <taxon>Sphingomonadales</taxon>
        <taxon>Sphingomonadaceae</taxon>
        <taxon>Sphingomonas</taxon>
    </lineage>
</organism>
<name>A0ABU5LV77_9SPHN</name>
<feature type="transmembrane region" description="Helical" evidence="1">
    <location>
        <begin position="74"/>
        <end position="94"/>
    </location>
</feature>
<feature type="transmembrane region" description="Helical" evidence="1">
    <location>
        <begin position="34"/>
        <end position="54"/>
    </location>
</feature>
<dbReference type="Proteomes" id="UP001292182">
    <property type="component" value="Unassembled WGS sequence"/>
</dbReference>